<dbReference type="Pfam" id="PF14370">
    <property type="entry name" value="Topo_C_assoc"/>
    <property type="match status" value="1"/>
</dbReference>
<evidence type="ECO:0000313" key="14">
    <source>
        <dbReference type="Proteomes" id="UP000192578"/>
    </source>
</evidence>
<dbReference type="EMBL" id="MTYJ01000144">
    <property type="protein sequence ID" value="OQV12457.1"/>
    <property type="molecule type" value="Genomic_DNA"/>
</dbReference>
<dbReference type="InterPro" id="IPR011010">
    <property type="entry name" value="DNA_brk_join_enz"/>
</dbReference>
<comment type="subcellular location">
    <subcellularLocation>
        <location evidence="2">Nucleus</location>
    </subcellularLocation>
</comment>
<keyword evidence="6 8" id="KW-0413">Isomerase</keyword>
<dbReference type="GO" id="GO:0003917">
    <property type="term" value="F:DNA topoisomerase type I (single strand cut, ATP-independent) activity"/>
    <property type="evidence" value="ECO:0007669"/>
    <property type="project" value="UniProtKB-UniRule"/>
</dbReference>
<comment type="function">
    <text evidence="9">Releases the supercoiling and torsional tension of DNA introduced during the DNA replication and transcription by transiently cleaving and rejoining one strand of the DNA duplex. Introduces a single-strand break via transesterification at the specific target site 5'-[CT]CCTTp site in duplex DNA. The scissile phosphodiester is attacked by the catalytic tyrosine of the enzyme, resulting in the formation of a DNA-(3'-phosphotyrosyl)-enzyme intermediate and the expulsion of a 5'-OH DNA strand. The free DNA strand then undergoes passage around the unbroken strand thus removing DNA supercoils. Finally, in the religation step, the DNA 5'-OH attacks the covalent intermediate to expel the active-site tyrosine and restore the DNA phosphodiester backbone.</text>
</comment>
<dbReference type="InterPro" id="IPR025834">
    <property type="entry name" value="TopoI_C_dom"/>
</dbReference>
<dbReference type="GO" id="GO:0006260">
    <property type="term" value="P:DNA replication"/>
    <property type="evidence" value="ECO:0007669"/>
    <property type="project" value="TreeGrafter"/>
</dbReference>
<evidence type="ECO:0000256" key="11">
    <source>
        <dbReference type="SAM" id="MobiDB-lite"/>
    </source>
</evidence>
<dbReference type="InterPro" id="IPR001631">
    <property type="entry name" value="TopoI"/>
</dbReference>
<evidence type="ECO:0000256" key="3">
    <source>
        <dbReference type="ARBA" id="ARBA00006645"/>
    </source>
</evidence>
<keyword evidence="5 8" id="KW-0238">DNA-binding</keyword>
<keyword evidence="14" id="KW-1185">Reference proteome</keyword>
<dbReference type="Gene3D" id="2.170.11.10">
    <property type="entry name" value="DNA Topoisomerase I, domain 2"/>
    <property type="match status" value="1"/>
</dbReference>
<dbReference type="Gene3D" id="3.90.15.10">
    <property type="entry name" value="Topoisomerase I, Chain A, domain 3"/>
    <property type="match status" value="1"/>
</dbReference>
<dbReference type="Gene3D" id="1.10.10.41">
    <property type="entry name" value="Yeast DNA topoisomerase - domain 1"/>
    <property type="match status" value="1"/>
</dbReference>
<evidence type="ECO:0000256" key="9">
    <source>
        <dbReference type="RuleBase" id="RU365101"/>
    </source>
</evidence>
<dbReference type="CDD" id="cd03488">
    <property type="entry name" value="Topoisomer_IB_N_htopoI_like"/>
    <property type="match status" value="1"/>
</dbReference>
<dbReference type="InterPro" id="IPR048045">
    <property type="entry name" value="Topoisomer_I_DNA-bd"/>
</dbReference>
<dbReference type="SUPFAM" id="SSF56741">
    <property type="entry name" value="Eukaryotic DNA topoisomerase I, N-terminal DNA-binding fragment"/>
    <property type="match status" value="1"/>
</dbReference>
<keyword evidence="10" id="KW-0175">Coiled coil</keyword>
<accession>A0A1W0WBB3</accession>
<dbReference type="InterPro" id="IPR018521">
    <property type="entry name" value="TopoIB_AS"/>
</dbReference>
<dbReference type="SUPFAM" id="SSF46596">
    <property type="entry name" value="Eukaryotic DNA topoisomerase I, dispensable insert domain"/>
    <property type="match status" value="1"/>
</dbReference>
<dbReference type="Gene3D" id="1.10.132.10">
    <property type="match status" value="1"/>
</dbReference>
<evidence type="ECO:0000256" key="8">
    <source>
        <dbReference type="PROSITE-ProRule" id="PRU01382"/>
    </source>
</evidence>
<evidence type="ECO:0000256" key="2">
    <source>
        <dbReference type="ARBA" id="ARBA00004123"/>
    </source>
</evidence>
<dbReference type="SMART" id="SM00435">
    <property type="entry name" value="TOPEUc"/>
    <property type="match status" value="1"/>
</dbReference>
<feature type="coiled-coil region" evidence="10">
    <location>
        <begin position="678"/>
        <end position="738"/>
    </location>
</feature>
<feature type="coiled-coil region" evidence="10">
    <location>
        <begin position="336"/>
        <end position="363"/>
    </location>
</feature>
<proteinExistence type="inferred from homology"/>
<evidence type="ECO:0000259" key="12">
    <source>
        <dbReference type="SMART" id="SM00435"/>
    </source>
</evidence>
<dbReference type="PANTHER" id="PTHR10290:SF3">
    <property type="entry name" value="DNA TOPOISOMERASE 1"/>
    <property type="match status" value="1"/>
</dbReference>
<dbReference type="SUPFAM" id="SSF56349">
    <property type="entry name" value="DNA breaking-rejoining enzymes"/>
    <property type="match status" value="1"/>
</dbReference>
<dbReference type="InterPro" id="IPR014727">
    <property type="entry name" value="TopoI_cat_a/b-sub_euk"/>
</dbReference>
<dbReference type="InterPro" id="IPR036202">
    <property type="entry name" value="TopoI_DNA-bd_euk_N_sf"/>
</dbReference>
<dbReference type="PROSITE" id="PS00176">
    <property type="entry name" value="TOPO_IB_1"/>
    <property type="match status" value="1"/>
</dbReference>
<feature type="region of interest" description="Disordered" evidence="11">
    <location>
        <begin position="1"/>
        <end position="225"/>
    </location>
</feature>
<reference evidence="14" key="1">
    <citation type="submission" date="2017-01" db="EMBL/GenBank/DDBJ databases">
        <title>Comparative genomics of anhydrobiosis in the tardigrade Hypsibius dujardini.</title>
        <authorList>
            <person name="Yoshida Y."/>
            <person name="Koutsovoulos G."/>
            <person name="Laetsch D."/>
            <person name="Stevens L."/>
            <person name="Kumar S."/>
            <person name="Horikawa D."/>
            <person name="Ishino K."/>
            <person name="Komine S."/>
            <person name="Tomita M."/>
            <person name="Blaxter M."/>
            <person name="Arakawa K."/>
        </authorList>
    </citation>
    <scope>NUCLEOTIDE SEQUENCE [LARGE SCALE GENOMIC DNA]</scope>
    <source>
        <strain evidence="14">Z151</strain>
    </source>
</reference>
<evidence type="ECO:0000256" key="4">
    <source>
        <dbReference type="ARBA" id="ARBA00023029"/>
    </source>
</evidence>
<dbReference type="GO" id="GO:0007059">
    <property type="term" value="P:chromosome segregation"/>
    <property type="evidence" value="ECO:0007669"/>
    <property type="project" value="TreeGrafter"/>
</dbReference>
<dbReference type="Pfam" id="PF02919">
    <property type="entry name" value="Topoisom_I_N"/>
    <property type="match status" value="1"/>
</dbReference>
<sequence>MTEIKKEDSAELSLVRPPPPVKVDPSPSSVKREGEAAEALLLLSHEDKKKKKAQQNGDDGAATSSKKVKTEAKPEPPEKSNGKTKSEPVAGTSNGSSSNGKSATKKKKAGSSDDDHSDYEEPAKRKKADTSSNGKSVSKKKTRDASSDEDEDSNYSDDEDDYKPKKKAKKASPAKPVATAKKADKNGTAKKNGKDTKSDVKKKAGKDAAAASPTKSPRKKKAEEEVEVWRWWEENDRNDDIKWKTLAHKGPIFAPDYEPLPKGIKFKYDGKTIPLSQDAEEVATFYAKMLDHEYVTKKAFNDNFMRDWRKVMTAEEKAIITDLKKCDFTVMAEYFKEQTEIRKNRSKEEKNKLKEANEALAKEYGVCMIDGHKEKVGNFRIEPPGLFRGRGEHPKMGSLKHRVHPENVIINCSSRDAAPRPPAGHKWKEVRHDNKVTWLACWTDNILGSVKYVMLNPSSKLKGQKDMQKYEVARKLKKKIGTIRDTYKADMKSKEMRIRQRAVALYFIDKLALRAGNEKEEGETADTVGCCSLRVEHIALDDEKEIVVDGKREKHKYVVTFDFPGKDSIRYFNEVPVDKRAYKNLKLFVQKKNKDDDLFDRLNTTVLNKHLGDLMEGLTAKVFRTYNASFTLQDQLDKMTNPKDSVHDLMLTYNRANRAVAILCNHQRSAPKTFDKQMENAKEKIAAAELKVKTLKAEAKAAKKDKDPKKAEALQSKLNKAKEALHKLEITATDKEENKTIALGTSKLNYLDPRISVAWCKKYKVPIEKVYNKTQRSKFNWAIDMAGPEFVF</sequence>
<comment type="caution">
    <text evidence="13">The sequence shown here is derived from an EMBL/GenBank/DDBJ whole genome shotgun (WGS) entry which is preliminary data.</text>
</comment>
<dbReference type="InterPro" id="IPR013030">
    <property type="entry name" value="DNA_topo_DNA_db_N_dom2"/>
</dbReference>
<dbReference type="InterPro" id="IPR013499">
    <property type="entry name" value="TopoI_euk"/>
</dbReference>
<dbReference type="GO" id="GO:0005694">
    <property type="term" value="C:chromosome"/>
    <property type="evidence" value="ECO:0007669"/>
    <property type="project" value="InterPro"/>
</dbReference>
<feature type="compositionally biased region" description="Acidic residues" evidence="11">
    <location>
        <begin position="147"/>
        <end position="161"/>
    </location>
</feature>
<comment type="similarity">
    <text evidence="3 8 9">Belongs to the type IB topoisomerase family.</text>
</comment>
<dbReference type="CDD" id="cd00659">
    <property type="entry name" value="Topo_IB_C"/>
    <property type="match status" value="1"/>
</dbReference>
<gene>
    <name evidence="13" type="ORF">BV898_13257</name>
</gene>
<evidence type="ECO:0000256" key="10">
    <source>
        <dbReference type="SAM" id="Coils"/>
    </source>
</evidence>
<dbReference type="GO" id="GO:0005730">
    <property type="term" value="C:nucleolus"/>
    <property type="evidence" value="ECO:0007669"/>
    <property type="project" value="TreeGrafter"/>
</dbReference>
<organism evidence="13 14">
    <name type="scientific">Hypsibius exemplaris</name>
    <name type="common">Freshwater tardigrade</name>
    <dbReference type="NCBI Taxonomy" id="2072580"/>
    <lineage>
        <taxon>Eukaryota</taxon>
        <taxon>Metazoa</taxon>
        <taxon>Ecdysozoa</taxon>
        <taxon>Tardigrada</taxon>
        <taxon>Eutardigrada</taxon>
        <taxon>Parachela</taxon>
        <taxon>Hypsibioidea</taxon>
        <taxon>Hypsibiidae</taxon>
        <taxon>Hypsibius</taxon>
    </lineage>
</organism>
<dbReference type="InterPro" id="IPR013034">
    <property type="entry name" value="DNA_topo_DNA_db_N_dom1"/>
</dbReference>
<feature type="compositionally biased region" description="Low complexity" evidence="11">
    <location>
        <begin position="91"/>
        <end position="102"/>
    </location>
</feature>
<dbReference type="InterPro" id="IPR008336">
    <property type="entry name" value="TopoI_DNA-bd_euk"/>
</dbReference>
<dbReference type="FunFam" id="1.10.132.10:FF:000001">
    <property type="entry name" value="DNA topoisomerase I"/>
    <property type="match status" value="1"/>
</dbReference>
<feature type="compositionally biased region" description="Basic and acidic residues" evidence="11">
    <location>
        <begin position="181"/>
        <end position="206"/>
    </location>
</feature>
<dbReference type="FunFam" id="1.10.10.41:FF:000001">
    <property type="entry name" value="DNA topoisomerase I"/>
    <property type="match status" value="1"/>
</dbReference>
<dbReference type="EC" id="5.6.2.1" evidence="9"/>
<dbReference type="OrthoDB" id="47179at2759"/>
<evidence type="ECO:0000256" key="5">
    <source>
        <dbReference type="ARBA" id="ARBA00023125"/>
    </source>
</evidence>
<evidence type="ECO:0000256" key="6">
    <source>
        <dbReference type="ARBA" id="ARBA00023235"/>
    </source>
</evidence>
<dbReference type="InterPro" id="IPR014711">
    <property type="entry name" value="TopoI_cat_a-hlx-sub_euk"/>
</dbReference>
<dbReference type="GO" id="GO:0006265">
    <property type="term" value="P:DNA topological change"/>
    <property type="evidence" value="ECO:0007669"/>
    <property type="project" value="UniProtKB-UniRule"/>
</dbReference>
<evidence type="ECO:0000256" key="1">
    <source>
        <dbReference type="ARBA" id="ARBA00000213"/>
    </source>
</evidence>
<evidence type="ECO:0000256" key="7">
    <source>
        <dbReference type="ARBA" id="ARBA00023242"/>
    </source>
</evidence>
<name>A0A1W0WBB3_HYPEX</name>
<dbReference type="Proteomes" id="UP000192578">
    <property type="component" value="Unassembled WGS sequence"/>
</dbReference>
<keyword evidence="7" id="KW-0539">Nucleus</keyword>
<comment type="catalytic activity">
    <reaction evidence="1 8 9">
        <text>ATP-independent breakage of single-stranded DNA, followed by passage and rejoining.</text>
        <dbReference type="EC" id="5.6.2.1"/>
    </reaction>
</comment>
<dbReference type="PANTHER" id="PTHR10290">
    <property type="entry name" value="DNA TOPOISOMERASE I"/>
    <property type="match status" value="1"/>
</dbReference>
<feature type="compositionally biased region" description="Polar residues" evidence="11">
    <location>
        <begin position="54"/>
        <end position="65"/>
    </location>
</feature>
<feature type="compositionally biased region" description="Basic and acidic residues" evidence="11">
    <location>
        <begin position="110"/>
        <end position="123"/>
    </location>
</feature>
<keyword evidence="4 8" id="KW-0799">Topoisomerase</keyword>
<evidence type="ECO:0000313" key="13">
    <source>
        <dbReference type="EMBL" id="OQV12457.1"/>
    </source>
</evidence>
<dbReference type="GO" id="GO:0003677">
    <property type="term" value="F:DNA binding"/>
    <property type="evidence" value="ECO:0007669"/>
    <property type="project" value="UniProtKB-UniRule"/>
</dbReference>
<dbReference type="PROSITE" id="PS52038">
    <property type="entry name" value="TOPO_IB_2"/>
    <property type="match status" value="1"/>
</dbReference>
<dbReference type="FunFam" id="2.170.11.10:FF:000001">
    <property type="entry name" value="DNA topoisomerase I"/>
    <property type="match status" value="1"/>
</dbReference>
<dbReference type="InterPro" id="IPR013500">
    <property type="entry name" value="TopoI_cat_euk"/>
</dbReference>
<feature type="active site" description="O-(3'-phospho-DNA)-tyrosine intermediate" evidence="8">
    <location>
        <position position="750"/>
    </location>
</feature>
<dbReference type="AlphaFoldDB" id="A0A1W0WBB3"/>
<dbReference type="FunFam" id="3.90.15.10:FF:000003">
    <property type="entry name" value="DNA topoisomerase I"/>
    <property type="match status" value="1"/>
</dbReference>
<dbReference type="InterPro" id="IPR051062">
    <property type="entry name" value="Topoisomerase_IB"/>
</dbReference>
<dbReference type="Pfam" id="PF01028">
    <property type="entry name" value="Topoisom_I"/>
    <property type="match status" value="1"/>
</dbReference>
<feature type="domain" description="DNA topoisomerase I eukaryotic-type" evidence="12">
    <location>
        <begin position="386"/>
        <end position="764"/>
    </location>
</feature>
<feature type="compositionally biased region" description="Basic and acidic residues" evidence="11">
    <location>
        <begin position="68"/>
        <end position="86"/>
    </location>
</feature>
<dbReference type="PRINTS" id="PR00416">
    <property type="entry name" value="EUTPISMRASEI"/>
</dbReference>
<protein>
    <recommendedName>
        <fullName evidence="9">DNA topoisomerase I</fullName>
        <ecNumber evidence="9">5.6.2.1</ecNumber>
    </recommendedName>
    <alternativeName>
        <fullName evidence="9">DNA topoisomerase 1</fullName>
    </alternativeName>
</protein>